<dbReference type="AlphaFoldDB" id="A0A833WX87"/>
<accession>A0A833WX87</accession>
<dbReference type="EMBL" id="LIHL02000013">
    <property type="protein sequence ID" value="KAF5449797.1"/>
    <property type="molecule type" value="Genomic_DNA"/>
</dbReference>
<dbReference type="PANTHER" id="PTHR33710">
    <property type="entry name" value="BNAC02G09200D PROTEIN"/>
    <property type="match status" value="1"/>
</dbReference>
<comment type="caution">
    <text evidence="1">The sequence shown here is derived from an EMBL/GenBank/DDBJ whole genome shotgun (WGS) entry which is preliminary data.</text>
</comment>
<feature type="non-terminal residue" evidence="1">
    <location>
        <position position="243"/>
    </location>
</feature>
<name>A0A833WX87_JUGRE</name>
<dbReference type="Gene3D" id="3.60.10.10">
    <property type="entry name" value="Endonuclease/exonuclease/phosphatase"/>
    <property type="match status" value="1"/>
</dbReference>
<gene>
    <name evidence="1" type="ORF">F2P56_030209</name>
</gene>
<evidence type="ECO:0000313" key="1">
    <source>
        <dbReference type="EMBL" id="KAF5449797.1"/>
    </source>
</evidence>
<dbReference type="Proteomes" id="UP000619265">
    <property type="component" value="Unassembled WGS sequence"/>
</dbReference>
<dbReference type="PANTHER" id="PTHR33710:SF77">
    <property type="entry name" value="DNASE I-LIKE SUPERFAMILY PROTEIN"/>
    <property type="match status" value="1"/>
</dbReference>
<protein>
    <submittedName>
        <fullName evidence="1">Uncharacterized protein</fullName>
    </submittedName>
</protein>
<reference evidence="1" key="1">
    <citation type="submission" date="2015-10" db="EMBL/GenBank/DDBJ databases">
        <authorList>
            <person name="Martinez-Garcia P.J."/>
            <person name="Crepeau M.W."/>
            <person name="Puiu D."/>
            <person name="Gonzalez-Ibeas D."/>
            <person name="Whalen J."/>
            <person name="Stevens K."/>
            <person name="Paul R."/>
            <person name="Butterfield T."/>
            <person name="Britton M."/>
            <person name="Reagan R."/>
            <person name="Chakraborty S."/>
            <person name="Walawage S.L."/>
            <person name="Vasquez-Gross H.A."/>
            <person name="Cardeno C."/>
            <person name="Famula R."/>
            <person name="Pratt K."/>
            <person name="Kuruganti S."/>
            <person name="Aradhya M.K."/>
            <person name="Leslie C.A."/>
            <person name="Dandekar A.M."/>
            <person name="Salzberg S.L."/>
            <person name="Wegrzyn J.L."/>
            <person name="Langley C.H."/>
            <person name="Neale D.B."/>
        </authorList>
    </citation>
    <scope>NUCLEOTIDE SEQUENCE</scope>
    <source>
        <tissue evidence="1">Leaves</tissue>
    </source>
</reference>
<proteinExistence type="predicted"/>
<evidence type="ECO:0000313" key="2">
    <source>
        <dbReference type="Proteomes" id="UP000619265"/>
    </source>
</evidence>
<reference evidence="1" key="2">
    <citation type="submission" date="2020-03" db="EMBL/GenBank/DDBJ databases">
        <title>Walnut 2.0.</title>
        <authorList>
            <person name="Marrano A."/>
            <person name="Britton M."/>
            <person name="Zimin A.V."/>
            <person name="Zaini P.A."/>
            <person name="Workman R."/>
            <person name="Puiu D."/>
            <person name="Bianco L."/>
            <person name="Allen B.J."/>
            <person name="Troggio M."/>
            <person name="Leslie C.A."/>
            <person name="Timp W."/>
            <person name="Dendekar A."/>
            <person name="Salzberg S.L."/>
            <person name="Neale D.B."/>
        </authorList>
    </citation>
    <scope>NUCLEOTIDE SEQUENCE</scope>
    <source>
        <tissue evidence="1">Leaves</tissue>
    </source>
</reference>
<dbReference type="InterPro" id="IPR036691">
    <property type="entry name" value="Endo/exonu/phosph_ase_sf"/>
</dbReference>
<dbReference type="Gramene" id="Jr13_17110_p1">
    <property type="protein sequence ID" value="cds.Jr13_17110_p1"/>
    <property type="gene ID" value="Jr13_17110"/>
</dbReference>
<dbReference type="SUPFAM" id="SSF56219">
    <property type="entry name" value="DNase I-like"/>
    <property type="match status" value="1"/>
</dbReference>
<sequence>MGGASRPYKQIEDFRQAVEYCGLHDIHSYGQRFTWSNNRSGNDFTKEKIDRVFGNKEWNELYRHGVCNVLLAIRSDHSPLSVSLHNASNGRKKRRWCFRYEMAWEIKEECLKVVGEAWQNAGITNCQAKSLRTQLELCQKGLMTWRQTLKKQEDQIIKNGTLNIGHLQNYGTGEHVAAMKQIQEEVVNAITANDIKWKQTAKQHWLKHGDRNTQYFHMQASQRKKINAVKSIVDSQGRVVTDQ</sequence>
<organism evidence="1 2">
    <name type="scientific">Juglans regia</name>
    <name type="common">English walnut</name>
    <dbReference type="NCBI Taxonomy" id="51240"/>
    <lineage>
        <taxon>Eukaryota</taxon>
        <taxon>Viridiplantae</taxon>
        <taxon>Streptophyta</taxon>
        <taxon>Embryophyta</taxon>
        <taxon>Tracheophyta</taxon>
        <taxon>Spermatophyta</taxon>
        <taxon>Magnoliopsida</taxon>
        <taxon>eudicotyledons</taxon>
        <taxon>Gunneridae</taxon>
        <taxon>Pentapetalae</taxon>
        <taxon>rosids</taxon>
        <taxon>fabids</taxon>
        <taxon>Fagales</taxon>
        <taxon>Juglandaceae</taxon>
        <taxon>Juglans</taxon>
    </lineage>
</organism>